<proteinExistence type="predicted"/>
<comment type="caution">
    <text evidence="1">The sequence shown here is derived from an EMBL/GenBank/DDBJ whole genome shotgun (WGS) entry which is preliminary data.</text>
</comment>
<dbReference type="EMBL" id="CM034401">
    <property type="protein sequence ID" value="KAJ0175875.1"/>
    <property type="molecule type" value="Genomic_DNA"/>
</dbReference>
<protein>
    <submittedName>
        <fullName evidence="1">Uncharacterized protein</fullName>
    </submittedName>
</protein>
<gene>
    <name evidence="1" type="ORF">K1T71_009034</name>
</gene>
<evidence type="ECO:0000313" key="2">
    <source>
        <dbReference type="Proteomes" id="UP000824533"/>
    </source>
</evidence>
<name>A0ACC1CW49_9NEOP</name>
<reference evidence="1 2" key="1">
    <citation type="journal article" date="2021" name="Front. Genet.">
        <title>Chromosome-Level Genome Assembly Reveals Significant Gene Expansion in the Toll and IMD Signaling Pathways of Dendrolimus kikuchii.</title>
        <authorList>
            <person name="Zhou J."/>
            <person name="Wu P."/>
            <person name="Xiong Z."/>
            <person name="Liu N."/>
            <person name="Zhao N."/>
            <person name="Ji M."/>
            <person name="Qiu Y."/>
            <person name="Yang B."/>
        </authorList>
    </citation>
    <scope>NUCLEOTIDE SEQUENCE [LARGE SCALE GENOMIC DNA]</scope>
    <source>
        <strain evidence="1">Ann1</strain>
    </source>
</reference>
<sequence length="762" mass="86912">MSTNGLNITDDGEMAECEGEKVVTMMDVLQEQQDFEDDANAVLGASDEKNCTYSKGYIKRQAIYACLTCCGEARMDPDKRAGVCLACSLSCHENHELVVELYTKRNFRCDCGNPKLNHPCQFNLDKTELNTENLYNQNFSGLYCVCSRPYPDPEATFEDEMIQCIVCEDWLHASHLQATVPGNDQYSEMICKSCMEKNDFLHDYSEFVINIEDRDVEVVNGSIEDLPNVPDTEKLVNGDTVCVTDNATDGEMKVDEEQKENLNLSTNVNHNEVKNNETNKEIENEICDKTESNDNIGSTYSEECDTIKKDKETEETVISMETKQNEFEEHESHVCIESANTGRRDIQESEINDVAAKEFNENNTDSTDTNIKEFTPLEQPKIAESEDIVDQVEAKVNEIDENNTTTLEKCADDIQTENWDMKETDMQENLSEHDNLALSTKNDEVNFDKCADDLQTENEDMKETDMQENISENDKLAISTKNDEVNFDKCADDLQTENDNIKETDIQENLPENDNVAEEESNDVPTGQIDSKQLEGDTLEKATEELSKLASEDSENIQIQYSDTNKDDKEMTELETFDNSTNHTTSPTNNEDITHIELQVSTEHPDNKRKLEDVPEEPAKKPRLDGCTRPNSKKVYKGATFWPINFRQKLCTCSECLTMYRDLSVMFLIDPEDTVTAYEALGKERIDGTSVSQYEKGLEALSSLDRVQQINALTEYNKMKDKLLDFLKSFKDRKEVVKEEDIRAFFADMKPRREPDGVYFCR</sequence>
<dbReference type="Proteomes" id="UP000824533">
    <property type="component" value="Linkage Group LG15"/>
</dbReference>
<accession>A0ACC1CW49</accession>
<evidence type="ECO:0000313" key="1">
    <source>
        <dbReference type="EMBL" id="KAJ0175875.1"/>
    </source>
</evidence>
<organism evidence="1 2">
    <name type="scientific">Dendrolimus kikuchii</name>
    <dbReference type="NCBI Taxonomy" id="765133"/>
    <lineage>
        <taxon>Eukaryota</taxon>
        <taxon>Metazoa</taxon>
        <taxon>Ecdysozoa</taxon>
        <taxon>Arthropoda</taxon>
        <taxon>Hexapoda</taxon>
        <taxon>Insecta</taxon>
        <taxon>Pterygota</taxon>
        <taxon>Neoptera</taxon>
        <taxon>Endopterygota</taxon>
        <taxon>Lepidoptera</taxon>
        <taxon>Glossata</taxon>
        <taxon>Ditrysia</taxon>
        <taxon>Bombycoidea</taxon>
        <taxon>Lasiocampidae</taxon>
        <taxon>Dendrolimus</taxon>
    </lineage>
</organism>
<keyword evidence="2" id="KW-1185">Reference proteome</keyword>